<comment type="caution">
    <text evidence="7">The sequence shown here is derived from an EMBL/GenBank/DDBJ whole genome shotgun (WGS) entry which is preliminary data.</text>
</comment>
<dbReference type="AlphaFoldDB" id="A0A0A2AAW9"/>
<proteinExistence type="predicted"/>
<dbReference type="PANTHER" id="PTHR30093">
    <property type="entry name" value="GENERAL SECRETION PATHWAY PROTEIN G"/>
    <property type="match status" value="1"/>
</dbReference>
<dbReference type="NCBIfam" id="TIGR02532">
    <property type="entry name" value="IV_pilin_GFxxxE"/>
    <property type="match status" value="1"/>
</dbReference>
<dbReference type="Pfam" id="PF07963">
    <property type="entry name" value="N_methyl"/>
    <property type="match status" value="1"/>
</dbReference>
<keyword evidence="2" id="KW-0488">Methylation</keyword>
<dbReference type="InterPro" id="IPR045584">
    <property type="entry name" value="Pilin-like"/>
</dbReference>
<dbReference type="PANTHER" id="PTHR30093:SF44">
    <property type="entry name" value="TYPE II SECRETION SYSTEM CORE PROTEIN G"/>
    <property type="match status" value="1"/>
</dbReference>
<organism evidence="7 8">
    <name type="scientific">Prochlorococcus marinus str. MIT 9302</name>
    <dbReference type="NCBI Taxonomy" id="74545"/>
    <lineage>
        <taxon>Bacteria</taxon>
        <taxon>Bacillati</taxon>
        <taxon>Cyanobacteriota</taxon>
        <taxon>Cyanophyceae</taxon>
        <taxon>Synechococcales</taxon>
        <taxon>Prochlorococcaceae</taxon>
        <taxon>Prochlorococcus</taxon>
    </lineage>
</organism>
<evidence type="ECO:0000256" key="6">
    <source>
        <dbReference type="SAM" id="Phobius"/>
    </source>
</evidence>
<dbReference type="RefSeq" id="WP_052044265.1">
    <property type="nucleotide sequence ID" value="NZ_CP138951.1"/>
</dbReference>
<feature type="transmembrane region" description="Helical" evidence="6">
    <location>
        <begin position="21"/>
        <end position="43"/>
    </location>
</feature>
<evidence type="ECO:0000256" key="3">
    <source>
        <dbReference type="ARBA" id="ARBA00022692"/>
    </source>
</evidence>
<dbReference type="Proteomes" id="UP000030445">
    <property type="component" value="Unassembled WGS sequence"/>
</dbReference>
<evidence type="ECO:0000313" key="8">
    <source>
        <dbReference type="Proteomes" id="UP000030445"/>
    </source>
</evidence>
<protein>
    <submittedName>
        <fullName evidence="7">Uncharacterized protein</fullName>
    </submittedName>
</protein>
<accession>A0A0A2AAW9</accession>
<dbReference type="InterPro" id="IPR012902">
    <property type="entry name" value="N_methyl_site"/>
</dbReference>
<keyword evidence="4 6" id="KW-1133">Transmembrane helix</keyword>
<gene>
    <name evidence="7" type="ORF">EU96_1373</name>
</gene>
<dbReference type="Gene3D" id="3.30.700.10">
    <property type="entry name" value="Glycoprotein, Type 4 Pilin"/>
    <property type="match status" value="1"/>
</dbReference>
<dbReference type="OrthoDB" id="541009at2"/>
<dbReference type="STRING" id="74545.EU96_1373"/>
<comment type="subcellular location">
    <subcellularLocation>
        <location evidence="1">Membrane</location>
        <topology evidence="1">Single-pass membrane protein</topology>
    </subcellularLocation>
</comment>
<evidence type="ECO:0000256" key="5">
    <source>
        <dbReference type="ARBA" id="ARBA00023136"/>
    </source>
</evidence>
<evidence type="ECO:0000256" key="2">
    <source>
        <dbReference type="ARBA" id="ARBA00022481"/>
    </source>
</evidence>
<dbReference type="eggNOG" id="COG2165">
    <property type="taxonomic scope" value="Bacteria"/>
</dbReference>
<evidence type="ECO:0000256" key="1">
    <source>
        <dbReference type="ARBA" id="ARBA00004167"/>
    </source>
</evidence>
<sequence>MTALKLKLIKYLATKNNQSNSAFTLVELIVVVVIIGILSSIAIPSFQNASDKAKQKEPATLLASYTKAAQAYFTEYSMNARSSQDLGQYISVTGCRNNNPSYCKTNTAYDHTSRSSTSWFSPSGYFQVYMQQSGTRTLFRALPTGQYSNAGYGVSACYNSSTGATKVVERTVKGRGVPNINC</sequence>
<reference evidence="8" key="1">
    <citation type="journal article" date="2014" name="Sci. Data">
        <title>Genomes of diverse isolates of the marine cyanobacterium Prochlorococcus.</title>
        <authorList>
            <person name="Biller S."/>
            <person name="Berube P."/>
            <person name="Thompson J."/>
            <person name="Kelly L."/>
            <person name="Roggensack S."/>
            <person name="Awad L."/>
            <person name="Roache-Johnson K."/>
            <person name="Ding H."/>
            <person name="Giovannoni S.J."/>
            <person name="Moore L.R."/>
            <person name="Chisholm S.W."/>
        </authorList>
    </citation>
    <scope>NUCLEOTIDE SEQUENCE [LARGE SCALE GENOMIC DNA]</scope>
    <source>
        <strain evidence="8">MIT 9302</strain>
    </source>
</reference>
<evidence type="ECO:0000256" key="4">
    <source>
        <dbReference type="ARBA" id="ARBA00022989"/>
    </source>
</evidence>
<dbReference type="EMBL" id="JNAM01000010">
    <property type="protein sequence ID" value="KGF97659.1"/>
    <property type="molecule type" value="Genomic_DNA"/>
</dbReference>
<dbReference type="GO" id="GO:0016020">
    <property type="term" value="C:membrane"/>
    <property type="evidence" value="ECO:0007669"/>
    <property type="project" value="UniProtKB-SubCell"/>
</dbReference>
<dbReference type="SUPFAM" id="SSF54523">
    <property type="entry name" value="Pili subunits"/>
    <property type="match status" value="1"/>
</dbReference>
<evidence type="ECO:0000313" key="7">
    <source>
        <dbReference type="EMBL" id="KGF97659.1"/>
    </source>
</evidence>
<name>A0A0A2AAW9_PROMR</name>
<keyword evidence="3 6" id="KW-0812">Transmembrane</keyword>
<keyword evidence="5 6" id="KW-0472">Membrane</keyword>